<name>A0A430AEP2_9ENTE</name>
<dbReference type="Pfam" id="PF13180">
    <property type="entry name" value="PDZ_2"/>
    <property type="match status" value="1"/>
</dbReference>
<dbReference type="InterPro" id="IPR001478">
    <property type="entry name" value="PDZ"/>
</dbReference>
<reference evidence="3 4" key="1">
    <citation type="submission" date="2017-05" db="EMBL/GenBank/DDBJ databases">
        <title>Vagococcus spp. assemblies.</title>
        <authorList>
            <person name="Gulvik C.A."/>
        </authorList>
    </citation>
    <scope>NUCLEOTIDE SEQUENCE [LARGE SCALE GENOMIC DNA]</scope>
    <source>
        <strain evidence="3 4">DSM 24756</strain>
    </source>
</reference>
<dbReference type="InterPro" id="IPR014721">
    <property type="entry name" value="Ribsml_uS5_D2-typ_fold_subgr"/>
</dbReference>
<dbReference type="Pfam" id="PF05362">
    <property type="entry name" value="Lon_C"/>
    <property type="match status" value="1"/>
</dbReference>
<evidence type="ECO:0000256" key="1">
    <source>
        <dbReference type="PROSITE-ProRule" id="PRU01122"/>
    </source>
</evidence>
<dbReference type="AlphaFoldDB" id="A0A430AEP2"/>
<protein>
    <recommendedName>
        <fullName evidence="1">endopeptidase La</fullName>
        <ecNumber evidence="1">3.4.21.53</ecNumber>
    </recommendedName>
</protein>
<accession>A0A430AEP2</accession>
<dbReference type="OrthoDB" id="2356897at2"/>
<evidence type="ECO:0000313" key="4">
    <source>
        <dbReference type="Proteomes" id="UP000288669"/>
    </source>
</evidence>
<dbReference type="GO" id="GO:0004252">
    <property type="term" value="F:serine-type endopeptidase activity"/>
    <property type="evidence" value="ECO:0007669"/>
    <property type="project" value="UniProtKB-UniRule"/>
</dbReference>
<keyword evidence="1" id="KW-0378">Hydrolase</keyword>
<dbReference type="PROSITE" id="PS51786">
    <property type="entry name" value="LON_PROTEOLYTIC"/>
    <property type="match status" value="1"/>
</dbReference>
<dbReference type="SUPFAM" id="SSF54211">
    <property type="entry name" value="Ribosomal protein S5 domain 2-like"/>
    <property type="match status" value="1"/>
</dbReference>
<dbReference type="EC" id="3.4.21.53" evidence="1"/>
<gene>
    <name evidence="3" type="ORF">CBF30_11400</name>
</gene>
<dbReference type="InterPro" id="IPR008269">
    <property type="entry name" value="Lon_proteolytic"/>
</dbReference>
<dbReference type="NCBIfam" id="NF041438">
    <property type="entry name" value="SepM_fam_S16"/>
    <property type="match status" value="1"/>
</dbReference>
<evidence type="ECO:0000313" key="3">
    <source>
        <dbReference type="EMBL" id="RSU05912.1"/>
    </source>
</evidence>
<dbReference type="GO" id="GO:0004176">
    <property type="term" value="F:ATP-dependent peptidase activity"/>
    <property type="evidence" value="ECO:0007669"/>
    <property type="project" value="UniProtKB-UniRule"/>
</dbReference>
<keyword evidence="1" id="KW-0645">Protease</keyword>
<dbReference type="EMBL" id="NGJZ01000005">
    <property type="protein sequence ID" value="RSU05912.1"/>
    <property type="molecule type" value="Genomic_DNA"/>
</dbReference>
<feature type="domain" description="Lon proteolytic" evidence="2">
    <location>
        <begin position="229"/>
        <end position="348"/>
    </location>
</feature>
<dbReference type="InterPro" id="IPR020568">
    <property type="entry name" value="Ribosomal_Su5_D2-typ_SF"/>
</dbReference>
<dbReference type="GO" id="GO:0006508">
    <property type="term" value="P:proteolysis"/>
    <property type="evidence" value="ECO:0007669"/>
    <property type="project" value="UniProtKB-KW"/>
</dbReference>
<dbReference type="SUPFAM" id="SSF50156">
    <property type="entry name" value="PDZ domain-like"/>
    <property type="match status" value="1"/>
</dbReference>
<dbReference type="Gene3D" id="2.30.42.10">
    <property type="match status" value="1"/>
</dbReference>
<proteinExistence type="inferred from homology"/>
<organism evidence="3 4">
    <name type="scientific">Vagococcus entomophilus</name>
    <dbReference type="NCBI Taxonomy" id="1160095"/>
    <lineage>
        <taxon>Bacteria</taxon>
        <taxon>Bacillati</taxon>
        <taxon>Bacillota</taxon>
        <taxon>Bacilli</taxon>
        <taxon>Lactobacillales</taxon>
        <taxon>Enterococcaceae</taxon>
        <taxon>Vagococcus</taxon>
    </lineage>
</organism>
<feature type="active site" evidence="1">
    <location>
        <position position="237"/>
    </location>
</feature>
<keyword evidence="1" id="KW-0720">Serine protease</keyword>
<sequence>MKKRKINKSVLAVILALIVLLLAIVPIPYYIEVPGSAEKLNEFVTVGKQKDTQSGSFMLTTVGIKRATPLGALLAHFSSAQTLVSKEELMGSSSDATYLQLQQYYMENSQNTAIEMALKLANKPYDLEYKGIYVMDIVKNSSFANKLTIGDTIYAIDGQTFKSSEEFMKYIQSKKIGDSVSIQFERNNKKQTATGKLIELTANKVKKPGIGITLVDHTSISSDSDVKIDAGSIGGPSAGLMFTLETYSILTNQDLRNGQQIAGTGTISSDGTVGRIGGIDKKVIAADQAGAKIFFAPNDAITAEEKKAYPTIKTNYEEAKAAAKKINTSMKIVPVKNVRDALDYLKKAK</sequence>
<dbReference type="GO" id="GO:0030163">
    <property type="term" value="P:protein catabolic process"/>
    <property type="evidence" value="ECO:0007669"/>
    <property type="project" value="InterPro"/>
</dbReference>
<dbReference type="Proteomes" id="UP000288669">
    <property type="component" value="Unassembled WGS sequence"/>
</dbReference>
<dbReference type="PANTHER" id="PTHR10046">
    <property type="entry name" value="ATP DEPENDENT LON PROTEASE FAMILY MEMBER"/>
    <property type="match status" value="1"/>
</dbReference>
<dbReference type="InterPro" id="IPR036034">
    <property type="entry name" value="PDZ_sf"/>
</dbReference>
<comment type="similarity">
    <text evidence="1">Belongs to the peptidase S16 family.</text>
</comment>
<keyword evidence="4" id="KW-1185">Reference proteome</keyword>
<feature type="active site" evidence="1">
    <location>
        <position position="282"/>
    </location>
</feature>
<dbReference type="Gene3D" id="3.30.230.10">
    <property type="match status" value="1"/>
</dbReference>
<dbReference type="RefSeq" id="WP_126826905.1">
    <property type="nucleotide sequence ID" value="NZ_JBHLWU010000004.1"/>
</dbReference>
<evidence type="ECO:0000259" key="2">
    <source>
        <dbReference type="PROSITE" id="PS51786"/>
    </source>
</evidence>
<comment type="catalytic activity">
    <reaction evidence="1">
        <text>Hydrolysis of proteins in presence of ATP.</text>
        <dbReference type="EC" id="3.4.21.53"/>
    </reaction>
</comment>
<comment type="caution">
    <text evidence="3">The sequence shown here is derived from an EMBL/GenBank/DDBJ whole genome shotgun (WGS) entry which is preliminary data.</text>
</comment>
<dbReference type="GO" id="GO:0005524">
    <property type="term" value="F:ATP binding"/>
    <property type="evidence" value="ECO:0007669"/>
    <property type="project" value="InterPro"/>
</dbReference>
<dbReference type="InterPro" id="IPR027065">
    <property type="entry name" value="Lon_Prtase"/>
</dbReference>